<dbReference type="Proteomes" id="UP000734511">
    <property type="component" value="Unassembled WGS sequence"/>
</dbReference>
<proteinExistence type="predicted"/>
<feature type="transmembrane region" description="Helical" evidence="1">
    <location>
        <begin position="296"/>
        <end position="318"/>
    </location>
</feature>
<evidence type="ECO:0000313" key="2">
    <source>
        <dbReference type="EMBL" id="NJP46657.1"/>
    </source>
</evidence>
<accession>A0ABX0ZV42</accession>
<feature type="transmembrane region" description="Helical" evidence="1">
    <location>
        <begin position="94"/>
        <end position="119"/>
    </location>
</feature>
<feature type="transmembrane region" description="Helical" evidence="1">
    <location>
        <begin position="53"/>
        <end position="73"/>
    </location>
</feature>
<evidence type="ECO:0000313" key="3">
    <source>
        <dbReference type="Proteomes" id="UP000734511"/>
    </source>
</evidence>
<protein>
    <recommendedName>
        <fullName evidence="4">Integral membrane protein</fullName>
    </recommendedName>
</protein>
<dbReference type="RefSeq" id="WP_167985509.1">
    <property type="nucleotide sequence ID" value="NZ_JAATEJ010000023.1"/>
</dbReference>
<keyword evidence="1" id="KW-1133">Transmembrane helix</keyword>
<dbReference type="EMBL" id="JAATEJ010000023">
    <property type="protein sequence ID" value="NJP46657.1"/>
    <property type="molecule type" value="Genomic_DNA"/>
</dbReference>
<feature type="transmembrane region" description="Helical" evidence="1">
    <location>
        <begin position="179"/>
        <end position="198"/>
    </location>
</feature>
<feature type="transmembrane region" description="Helical" evidence="1">
    <location>
        <begin position="266"/>
        <end position="284"/>
    </location>
</feature>
<sequence>MLSWRMVRGARIGAMGRWLLVVAAAGGTGMLLLSALGWALGHAQPGASAEVRLVWCAVPVAMTVQVAAMVGLAQPLGWPGSGLAGVGLGRKATLLIGAAGTALACALGSALALLLFLYLRGDLGGVPYTGSAAGVLGAGHRLPAAGAGTLLAVVPLGAAAAVAARVWQPPAPAPGAGPAGLPWGVALTAVGLAVQVAAPHGDALPLPSGLGSVSAATVAGWVVASAGMVVAGPGLVFLCGRLLALHRPGALRLLSGRALQQEARRIGRPLGLLCATATATLAAYDLQHGSGHRLGPLTTFAAALVGVCVLAVAGTALVEVASARGRSVAALRDIGASPALLRGALALRTGVVLAVAVPLTAVVAAFATVPATR</sequence>
<keyword evidence="1" id="KW-0472">Membrane</keyword>
<organism evidence="2 3">
    <name type="scientific">Actinacidiphila epipremni</name>
    <dbReference type="NCBI Taxonomy" id="2053013"/>
    <lineage>
        <taxon>Bacteria</taxon>
        <taxon>Bacillati</taxon>
        <taxon>Actinomycetota</taxon>
        <taxon>Actinomycetes</taxon>
        <taxon>Kitasatosporales</taxon>
        <taxon>Streptomycetaceae</taxon>
        <taxon>Actinacidiphila</taxon>
    </lineage>
</organism>
<gene>
    <name evidence="2" type="ORF">HCN08_25110</name>
</gene>
<evidence type="ECO:0000256" key="1">
    <source>
        <dbReference type="SAM" id="Phobius"/>
    </source>
</evidence>
<feature type="transmembrane region" description="Helical" evidence="1">
    <location>
        <begin position="339"/>
        <end position="367"/>
    </location>
</feature>
<keyword evidence="1" id="KW-0812">Transmembrane</keyword>
<evidence type="ECO:0008006" key="4">
    <source>
        <dbReference type="Google" id="ProtNLM"/>
    </source>
</evidence>
<keyword evidence="3" id="KW-1185">Reference proteome</keyword>
<reference evidence="2 3" key="1">
    <citation type="submission" date="2020-03" db="EMBL/GenBank/DDBJ databases">
        <title>WGS of actinomycetes isolated from Thailand.</title>
        <authorList>
            <person name="Thawai C."/>
        </authorList>
    </citation>
    <scope>NUCLEOTIDE SEQUENCE [LARGE SCALE GENOMIC DNA]</scope>
    <source>
        <strain evidence="2 3">PRB2-1</strain>
    </source>
</reference>
<comment type="caution">
    <text evidence="2">The sequence shown here is derived from an EMBL/GenBank/DDBJ whole genome shotgun (WGS) entry which is preliminary data.</text>
</comment>
<feature type="transmembrane region" description="Helical" evidence="1">
    <location>
        <begin position="144"/>
        <end position="167"/>
    </location>
</feature>
<feature type="transmembrane region" description="Helical" evidence="1">
    <location>
        <begin position="218"/>
        <end position="245"/>
    </location>
</feature>
<name>A0ABX0ZV42_9ACTN</name>